<dbReference type="RefSeq" id="WP_099644153.1">
    <property type="nucleotide sequence ID" value="NZ_NKHF01000208.1"/>
</dbReference>
<dbReference type="EMBL" id="NKHF01000208">
    <property type="protein sequence ID" value="PCK29489.1"/>
    <property type="molecule type" value="Genomic_DNA"/>
</dbReference>
<proteinExistence type="predicted"/>
<gene>
    <name evidence="1" type="ORF">CEX98_22440</name>
</gene>
<keyword evidence="2" id="KW-1185">Reference proteome</keyword>
<dbReference type="AlphaFoldDB" id="A0A2A5JJD7"/>
<comment type="caution">
    <text evidence="1">The sequence shown here is derived from an EMBL/GenBank/DDBJ whole genome shotgun (WGS) entry which is preliminary data.</text>
</comment>
<name>A0A2A5JJD7_PSEO7</name>
<protein>
    <submittedName>
        <fullName evidence="1">Uncharacterized protein</fullName>
    </submittedName>
</protein>
<sequence>MPTPVTVYRWDDAGAPQITEPYGTANQIKAVLDACLVNGYGAKQPLGWSKVFDDANGVVYQNDTSKGGSGGMVRFWPYAGDWGGRLSTSSGMLFQAAKSFINSEVSHHSGFTQSFYHPVSSTTQTKAWVVIGTASAFYLILAWVSETGSNNHPRYKVSASNYYQCELFVGDYTKDLAADAGQFIAFHSPASSDETSSNWASSLGSMVRDIGSTSSTTGVKIFAADNSTSFELYSPRVTFERSSIHIADDSAEILGIAPIPLMNDASKNIPALIDPTKPTLRGYMPGLINTMRGLNKDSYWPQELTIDGHRYFQLHSADANCSHVWINMEQW</sequence>
<accession>A0A2A5JJD7</accession>
<evidence type="ECO:0000313" key="1">
    <source>
        <dbReference type="EMBL" id="PCK29489.1"/>
    </source>
</evidence>
<evidence type="ECO:0000313" key="2">
    <source>
        <dbReference type="Proteomes" id="UP000228621"/>
    </source>
</evidence>
<dbReference type="OrthoDB" id="6696432at2"/>
<reference evidence="2" key="1">
    <citation type="journal article" date="2019" name="Genome Announc.">
        <title>Draft Genome Sequence of Pseudoalteromonas piscicida Strain 36Y ROTHPW, an Hypersaline Seawater Isolate from the South Coast of Sonora, Mexico.</title>
        <authorList>
            <person name="Sanchez-Diaz R."/>
            <person name="Molina-Garza Z.J."/>
            <person name="Cruz-Suarez L.E."/>
            <person name="Selvin J."/>
            <person name="Kiran G.S."/>
            <person name="Ibarra-Gamez J.C."/>
            <person name="Gomez-Gil B."/>
            <person name="Galaviz-Silva L."/>
        </authorList>
    </citation>
    <scope>NUCLEOTIDE SEQUENCE [LARGE SCALE GENOMIC DNA]</scope>
    <source>
        <strain evidence="2">36Y_RITHPW</strain>
    </source>
</reference>
<dbReference type="Proteomes" id="UP000228621">
    <property type="component" value="Unassembled WGS sequence"/>
</dbReference>
<organism evidence="1 2">
    <name type="scientific">Pseudoalteromonas piscicida</name>
    <dbReference type="NCBI Taxonomy" id="43662"/>
    <lineage>
        <taxon>Bacteria</taxon>
        <taxon>Pseudomonadati</taxon>
        <taxon>Pseudomonadota</taxon>
        <taxon>Gammaproteobacteria</taxon>
        <taxon>Alteromonadales</taxon>
        <taxon>Pseudoalteromonadaceae</taxon>
        <taxon>Pseudoalteromonas</taxon>
    </lineage>
</organism>